<dbReference type="WBParaSite" id="EVEC_0000897701-mRNA-1">
    <property type="protein sequence ID" value="EVEC_0000897701-mRNA-1"/>
    <property type="gene ID" value="EVEC_0000897701"/>
</dbReference>
<feature type="signal peptide" evidence="1">
    <location>
        <begin position="1"/>
        <end position="22"/>
    </location>
</feature>
<keyword evidence="1" id="KW-0732">Signal</keyword>
<sequence>LLRNTSWAKLFVIFFIVYYNETISLPDAGVVVGSINPWVESLCLKNGAKKLLTLEYNKIITDHEKLGYEHPIKFAREWQKYVEKFDFVISFSSIEHSGLGRYGDPLDPIGDIREMQKTWCILKEGGLAFLGLPSGMDGLFYNAHRVYGRVRLPLLFNGKTLFSQNLKIEIEVTDLFWHFNRK</sequence>
<dbReference type="Proteomes" id="UP000274131">
    <property type="component" value="Unassembled WGS sequence"/>
</dbReference>
<dbReference type="EMBL" id="UXUI01009415">
    <property type="protein sequence ID" value="VDD93667.1"/>
    <property type="molecule type" value="Genomic_DNA"/>
</dbReference>
<name>A0A0N4VE76_ENTVE</name>
<dbReference type="AlphaFoldDB" id="A0A0N4VE76"/>
<feature type="chain" id="PRO_5043122844" evidence="1">
    <location>
        <begin position="23"/>
        <end position="182"/>
    </location>
</feature>
<organism evidence="4">
    <name type="scientific">Enterobius vermicularis</name>
    <name type="common">Human pinworm</name>
    <dbReference type="NCBI Taxonomy" id="51028"/>
    <lineage>
        <taxon>Eukaryota</taxon>
        <taxon>Metazoa</taxon>
        <taxon>Ecdysozoa</taxon>
        <taxon>Nematoda</taxon>
        <taxon>Chromadorea</taxon>
        <taxon>Rhabditida</taxon>
        <taxon>Spirurina</taxon>
        <taxon>Oxyuridomorpha</taxon>
        <taxon>Oxyuroidea</taxon>
        <taxon>Oxyuridae</taxon>
        <taxon>Enterobius</taxon>
    </lineage>
</organism>
<reference evidence="2 3" key="2">
    <citation type="submission" date="2018-10" db="EMBL/GenBank/DDBJ databases">
        <authorList>
            <consortium name="Pathogen Informatics"/>
        </authorList>
    </citation>
    <scope>NUCLEOTIDE SEQUENCE [LARGE SCALE GENOMIC DNA]</scope>
</reference>
<accession>A0A0N4VE76</accession>
<proteinExistence type="predicted"/>
<evidence type="ECO:0000313" key="2">
    <source>
        <dbReference type="EMBL" id="VDD93667.1"/>
    </source>
</evidence>
<keyword evidence="3" id="KW-1185">Reference proteome</keyword>
<evidence type="ECO:0000313" key="4">
    <source>
        <dbReference type="WBParaSite" id="EVEC_0000897701-mRNA-1"/>
    </source>
</evidence>
<evidence type="ECO:0000256" key="1">
    <source>
        <dbReference type="SAM" id="SignalP"/>
    </source>
</evidence>
<dbReference type="OrthoDB" id="428346at2759"/>
<protein>
    <submittedName>
        <fullName evidence="4">DUF268 domain-containing protein</fullName>
    </submittedName>
</protein>
<reference evidence="4" key="1">
    <citation type="submission" date="2017-02" db="UniProtKB">
        <authorList>
            <consortium name="WormBaseParasite"/>
        </authorList>
    </citation>
    <scope>IDENTIFICATION</scope>
</reference>
<evidence type="ECO:0000313" key="3">
    <source>
        <dbReference type="Proteomes" id="UP000274131"/>
    </source>
</evidence>
<gene>
    <name evidence="2" type="ORF">EVEC_LOCUS8418</name>
</gene>
<dbReference type="Pfam" id="PF03269">
    <property type="entry name" value="DUF268"/>
    <property type="match status" value="1"/>
</dbReference>
<dbReference type="InterPro" id="IPR004951">
    <property type="entry name" value="DUF268_CAE_spp"/>
</dbReference>